<dbReference type="InterPro" id="IPR029063">
    <property type="entry name" value="SAM-dependent_MTases_sf"/>
</dbReference>
<evidence type="ECO:0000256" key="2">
    <source>
        <dbReference type="ARBA" id="ARBA00022679"/>
    </source>
</evidence>
<evidence type="ECO:0000313" key="5">
    <source>
        <dbReference type="EMBL" id="KAK5773378.1"/>
    </source>
</evidence>
<accession>A0ABR0MJM5</accession>
<evidence type="ECO:0000313" key="6">
    <source>
        <dbReference type="Proteomes" id="UP001358586"/>
    </source>
</evidence>
<evidence type="ECO:0000256" key="4">
    <source>
        <dbReference type="ARBA" id="ARBA00022842"/>
    </source>
</evidence>
<name>A0ABR0MJM5_GOSAR</name>
<keyword evidence="1" id="KW-0489">Methyltransferase</keyword>
<keyword evidence="4" id="KW-0460">Magnesium</keyword>
<dbReference type="Gene3D" id="1.10.1200.270">
    <property type="entry name" value="Methyltransferase, alpha-helical capping domain"/>
    <property type="match status" value="1"/>
</dbReference>
<evidence type="ECO:0000256" key="3">
    <source>
        <dbReference type="ARBA" id="ARBA00022723"/>
    </source>
</evidence>
<dbReference type="EMBL" id="JARKNE010000013">
    <property type="protein sequence ID" value="KAK5773378.1"/>
    <property type="molecule type" value="Genomic_DNA"/>
</dbReference>
<dbReference type="InterPro" id="IPR005299">
    <property type="entry name" value="MeTrfase_7"/>
</dbReference>
<dbReference type="InterPro" id="IPR042086">
    <property type="entry name" value="MeTrfase_capping"/>
</dbReference>
<sequence>MTMAPASSANVYCTNATDKEISYANNSSLQKKVQLKTRPFLEDTIKDMLSKMVHVPCIKVADLGCASGPNTFFPTCEVMDIIASVCRQAHWESPELQVFLNDLPQNDFNTVFKSIPAFNGKPCFIAGVAGSFYQRLFPSKSIHFVHSSYSLHWLSKVPRGVEDNKGNLYIAKSSPPNVSKAYSGQFRNDFSRFLHFRSEEMITEGRMLLTFIGRSSTDPTSKDCCAIWDLFTKSLLDLVAKGLVRESDIDSFNVPYYYPCEEEVREIIEKERSFALDKLEIFEMNWDFEDDVFNENFEKSRSGRNVANCIRAITESMIASHFGEAIIDDLFSRFAQHKKVLLKTRPFLEDIIKAMLSKMVPVPCIKVADLGCATGPNTFFPTCEIVDIVTRICQEAHCESPELQVFLNDLPQNDFNTVFKSVPSFNGRPCFIAGVAGSFYQRLFPTNSIHFVHSSYSLHWLSKVPGEVENKRNVYIAKSNPPNGLVCESDVDSFNVPYYHPCKEEVREIIETEGSFALNELETFKMNWDFEDDICNENFVFENSKSERNVVNCIRTITESLIISHFGDIIIDDLFSRYAQHMGEHLSYEKTKMVTIIVSITMK</sequence>
<keyword evidence="2" id="KW-0808">Transferase</keyword>
<dbReference type="SUPFAM" id="SSF53335">
    <property type="entry name" value="S-adenosyl-L-methionine-dependent methyltransferases"/>
    <property type="match status" value="2"/>
</dbReference>
<gene>
    <name evidence="5" type="ORF">PVK06_049684</name>
</gene>
<organism evidence="5 6">
    <name type="scientific">Gossypium arboreum</name>
    <name type="common">Tree cotton</name>
    <name type="synonym">Gossypium nanking</name>
    <dbReference type="NCBI Taxonomy" id="29729"/>
    <lineage>
        <taxon>Eukaryota</taxon>
        <taxon>Viridiplantae</taxon>
        <taxon>Streptophyta</taxon>
        <taxon>Embryophyta</taxon>
        <taxon>Tracheophyta</taxon>
        <taxon>Spermatophyta</taxon>
        <taxon>Magnoliopsida</taxon>
        <taxon>eudicotyledons</taxon>
        <taxon>Gunneridae</taxon>
        <taxon>Pentapetalae</taxon>
        <taxon>rosids</taxon>
        <taxon>malvids</taxon>
        <taxon>Malvales</taxon>
        <taxon>Malvaceae</taxon>
        <taxon>Malvoideae</taxon>
        <taxon>Gossypium</taxon>
    </lineage>
</organism>
<dbReference type="Gene3D" id="3.40.50.150">
    <property type="entry name" value="Vaccinia Virus protein VP39"/>
    <property type="match status" value="3"/>
</dbReference>
<protein>
    <submittedName>
        <fullName evidence="5">Uncharacterized protein</fullName>
    </submittedName>
</protein>
<keyword evidence="6" id="KW-1185">Reference proteome</keyword>
<reference evidence="5 6" key="1">
    <citation type="submission" date="2023-03" db="EMBL/GenBank/DDBJ databases">
        <title>WGS of Gossypium arboreum.</title>
        <authorList>
            <person name="Yu D."/>
        </authorList>
    </citation>
    <scope>NUCLEOTIDE SEQUENCE [LARGE SCALE GENOMIC DNA]</scope>
    <source>
        <tissue evidence="5">Leaf</tissue>
    </source>
</reference>
<dbReference type="Proteomes" id="UP001358586">
    <property type="component" value="Chromosome 13"/>
</dbReference>
<comment type="caution">
    <text evidence="5">The sequence shown here is derived from an EMBL/GenBank/DDBJ whole genome shotgun (WGS) entry which is preliminary data.</text>
</comment>
<evidence type="ECO:0000256" key="1">
    <source>
        <dbReference type="ARBA" id="ARBA00022603"/>
    </source>
</evidence>
<dbReference type="PANTHER" id="PTHR31009">
    <property type="entry name" value="S-ADENOSYL-L-METHIONINE:CARBOXYL METHYLTRANSFERASE FAMILY PROTEIN"/>
    <property type="match status" value="1"/>
</dbReference>
<keyword evidence="3" id="KW-0479">Metal-binding</keyword>
<proteinExistence type="predicted"/>
<dbReference type="Pfam" id="PF03492">
    <property type="entry name" value="Methyltransf_7"/>
    <property type="match status" value="3"/>
</dbReference>